<protein>
    <submittedName>
        <fullName evidence="2">YD repeat-containing protein</fullName>
    </submittedName>
</protein>
<dbReference type="AlphaFoldDB" id="A0A2U1B073"/>
<gene>
    <name evidence="2" type="ORF">C8E01_104354</name>
</gene>
<dbReference type="OrthoDB" id="9814627at2"/>
<evidence type="ECO:0000313" key="3">
    <source>
        <dbReference type="Proteomes" id="UP000245466"/>
    </source>
</evidence>
<dbReference type="NCBIfam" id="TIGR01643">
    <property type="entry name" value="YD_repeat_2x"/>
    <property type="match status" value="1"/>
</dbReference>
<organism evidence="2 3">
    <name type="scientific">Pontibacter virosus</name>
    <dbReference type="NCBI Taxonomy" id="1765052"/>
    <lineage>
        <taxon>Bacteria</taxon>
        <taxon>Pseudomonadati</taxon>
        <taxon>Bacteroidota</taxon>
        <taxon>Cytophagia</taxon>
        <taxon>Cytophagales</taxon>
        <taxon>Hymenobacteraceae</taxon>
        <taxon>Pontibacter</taxon>
    </lineage>
</organism>
<proteinExistence type="predicted"/>
<feature type="signal peptide" evidence="1">
    <location>
        <begin position="1"/>
        <end position="23"/>
    </location>
</feature>
<accession>A0A2U1B073</accession>
<comment type="caution">
    <text evidence="2">The sequence shown here is derived from an EMBL/GenBank/DDBJ whole genome shotgun (WGS) entry which is preliminary data.</text>
</comment>
<name>A0A2U1B073_9BACT</name>
<dbReference type="InterPro" id="IPR006530">
    <property type="entry name" value="YD"/>
</dbReference>
<reference evidence="2 3" key="1">
    <citation type="submission" date="2018-04" db="EMBL/GenBank/DDBJ databases">
        <title>Genomic Encyclopedia of Type Strains, Phase IV (KMG-IV): sequencing the most valuable type-strain genomes for metagenomic binning, comparative biology and taxonomic classification.</title>
        <authorList>
            <person name="Goeker M."/>
        </authorList>
    </citation>
    <scope>NUCLEOTIDE SEQUENCE [LARGE SCALE GENOMIC DNA]</scope>
    <source>
        <strain evidence="2 3">DSM 100231</strain>
    </source>
</reference>
<dbReference type="Gene3D" id="2.180.10.10">
    <property type="entry name" value="RHS repeat-associated core"/>
    <property type="match status" value="1"/>
</dbReference>
<keyword evidence="1" id="KW-0732">Signal</keyword>
<sequence length="1080" mass="120689">MKNHYPYCVLFLLFFFLPGTSLGQQGKDNGGAGSVSVDNFNIVPTTPEAASFERFGKLEVNASSGVPNIRVPLHTIRLKDFDWNVGLSYHARGFKVDDIAGSVGLGWNISLNGMISATVLGRSDVIRPLDDVESVLKRDLELGGSYSSTGQIEYNNYDDKRLADEALDPMGKNYMPDIFTLNIGELNHKFFLKPVDDSIPADDTTTVRYTSVGYTMPASNTVIRLTSMVDRYNEQLKEAVFEVTDPKGNRYFLSAKGANSVINRCGTQRLAYSDPSYVFYLDSIRTFREEWVKFHYQDVTYTYRYDKTPSEVRAERIYNDSQCSELNIESYNGGCPTIRFIAEEPLLAAVEASDRTVLSVNYRLRADLPISYGADGTPIETAVSGFAVFKDSQHRRTFDFEQGHFDAGPDADDKRLRLDAVKELDADQQDPKRYVFHYNPEMLPNRLSLSQDSAGYFNGKSNTTLIPRFSDRRSSLSGTQACVLEKISYPTGGSSVFRYALSGLPDKGLVVSEIEDFDGRETTQKRSFSYREPRGGGPEGWVTVEDAYFTTSTGRFISCLVQKEHSHPYDENVLSRIDRPDPYFGKVEEVFGADGEGGKIVYLFTWERVAGRTAAFLPVKLREKQTYARAAGAPGGFVPVQREVFHHGARVAEIGSRYEEPSGIKEKKVFGKEIVMVHDETFANGAGYPAQYLQRPFDLRSVPFYQTAHETWQYSPDGTNEIYTSKEYHFDNDWHGMPTRTEAPTSDGGWLETVTNYPGDYKEGEEGEAVAGLLSRNRVEEPVETVTIYHGAGNASEGRVIEAKATVFTEEGLPGRLYELGNLEGRAEVPLQAFRYSNSATDGSHPYTEGLTPEEDRRTAFNPDLRNYELKAEFVYGRFGTANEIRVTDRASYAYLWDDERQHPIASAANAIQNQVAFTSFEDDRGGWDYVPAVSTESHTGRQCFSGQELRSGTLPSGVYFVQLWTKGSNAVKVNGQDPLTSLPANAQGWVMAEWKLTDPGVITVSNPVGNLIDEVRLFPEGAHMTSYTYHPLYGVSSSTDANGVTTYFEYDGHGRLKAVLDQSHHVIRSYEYHYAGPGQ</sequence>
<dbReference type="Proteomes" id="UP000245466">
    <property type="component" value="Unassembled WGS sequence"/>
</dbReference>
<keyword evidence="3" id="KW-1185">Reference proteome</keyword>
<dbReference type="RefSeq" id="WP_116543011.1">
    <property type="nucleotide sequence ID" value="NZ_QEKI01000004.1"/>
</dbReference>
<dbReference type="EMBL" id="QEKI01000004">
    <property type="protein sequence ID" value="PVY41981.1"/>
    <property type="molecule type" value="Genomic_DNA"/>
</dbReference>
<feature type="chain" id="PRO_5015669736" evidence="1">
    <location>
        <begin position="24"/>
        <end position="1080"/>
    </location>
</feature>
<evidence type="ECO:0000313" key="2">
    <source>
        <dbReference type="EMBL" id="PVY41981.1"/>
    </source>
</evidence>
<evidence type="ECO:0000256" key="1">
    <source>
        <dbReference type="SAM" id="SignalP"/>
    </source>
</evidence>